<organism evidence="2 3">
    <name type="scientific">Amycolatopsis camponoti</name>
    <dbReference type="NCBI Taxonomy" id="2606593"/>
    <lineage>
        <taxon>Bacteria</taxon>
        <taxon>Bacillati</taxon>
        <taxon>Actinomycetota</taxon>
        <taxon>Actinomycetes</taxon>
        <taxon>Pseudonocardiales</taxon>
        <taxon>Pseudonocardiaceae</taxon>
        <taxon>Amycolatopsis</taxon>
    </lineage>
</organism>
<name>A0A6I8LK32_9PSEU</name>
<dbReference type="EMBL" id="CABVGP010000001">
    <property type="protein sequence ID" value="VVJ17272.1"/>
    <property type="molecule type" value="Genomic_DNA"/>
</dbReference>
<evidence type="ECO:0000313" key="3">
    <source>
        <dbReference type="Proteomes" id="UP000399805"/>
    </source>
</evidence>
<sequence>MGRTAPIPLTAPTENRLTSGAGSPGLAADEPVPRPRHRRTPRTAGRRS</sequence>
<evidence type="ECO:0000256" key="1">
    <source>
        <dbReference type="SAM" id="MobiDB-lite"/>
    </source>
</evidence>
<feature type="region of interest" description="Disordered" evidence="1">
    <location>
        <begin position="1"/>
        <end position="48"/>
    </location>
</feature>
<feature type="compositionally biased region" description="Polar residues" evidence="1">
    <location>
        <begin position="12"/>
        <end position="21"/>
    </location>
</feature>
<proteinExistence type="predicted"/>
<evidence type="ECO:0000313" key="2">
    <source>
        <dbReference type="EMBL" id="VVJ17272.1"/>
    </source>
</evidence>
<dbReference type="Proteomes" id="UP000399805">
    <property type="component" value="Unassembled WGS sequence"/>
</dbReference>
<feature type="compositionally biased region" description="Basic residues" evidence="1">
    <location>
        <begin position="34"/>
        <end position="48"/>
    </location>
</feature>
<reference evidence="2 3" key="1">
    <citation type="submission" date="2019-09" db="EMBL/GenBank/DDBJ databases">
        <authorList>
            <person name="Leyn A S."/>
        </authorList>
    </citation>
    <scope>NUCLEOTIDE SEQUENCE [LARGE SCALE GENOMIC DNA]</scope>
    <source>
        <strain evidence="2">AA231_1</strain>
    </source>
</reference>
<gene>
    <name evidence="2" type="ORF">AA23TX_02293</name>
</gene>
<keyword evidence="3" id="KW-1185">Reference proteome</keyword>
<accession>A0A6I8LK32</accession>
<dbReference type="AlphaFoldDB" id="A0A6I8LK32"/>
<protein>
    <submittedName>
        <fullName evidence="2">Uncharacterized protein</fullName>
    </submittedName>
</protein>